<organism evidence="1 2">
    <name type="scientific">Liparis tanakae</name>
    <name type="common">Tanaka's snailfish</name>
    <dbReference type="NCBI Taxonomy" id="230148"/>
    <lineage>
        <taxon>Eukaryota</taxon>
        <taxon>Metazoa</taxon>
        <taxon>Chordata</taxon>
        <taxon>Craniata</taxon>
        <taxon>Vertebrata</taxon>
        <taxon>Euteleostomi</taxon>
        <taxon>Actinopterygii</taxon>
        <taxon>Neopterygii</taxon>
        <taxon>Teleostei</taxon>
        <taxon>Neoteleostei</taxon>
        <taxon>Acanthomorphata</taxon>
        <taxon>Eupercaria</taxon>
        <taxon>Perciformes</taxon>
        <taxon>Cottioidei</taxon>
        <taxon>Cottales</taxon>
        <taxon>Liparidae</taxon>
        <taxon>Liparis</taxon>
    </lineage>
</organism>
<dbReference type="Proteomes" id="UP000314294">
    <property type="component" value="Unassembled WGS sequence"/>
</dbReference>
<gene>
    <name evidence="1" type="ORF">EYF80_035447</name>
</gene>
<proteinExistence type="predicted"/>
<dbReference type="EMBL" id="SRLO01000487">
    <property type="protein sequence ID" value="TNN54367.1"/>
    <property type="molecule type" value="Genomic_DNA"/>
</dbReference>
<reference evidence="1 2" key="1">
    <citation type="submission" date="2019-03" db="EMBL/GenBank/DDBJ databases">
        <title>First draft genome of Liparis tanakae, snailfish: a comprehensive survey of snailfish specific genes.</title>
        <authorList>
            <person name="Kim W."/>
            <person name="Song I."/>
            <person name="Jeong J.-H."/>
            <person name="Kim D."/>
            <person name="Kim S."/>
            <person name="Ryu S."/>
            <person name="Song J.Y."/>
            <person name="Lee S.K."/>
        </authorList>
    </citation>
    <scope>NUCLEOTIDE SEQUENCE [LARGE SCALE GENOMIC DNA]</scope>
    <source>
        <tissue evidence="1">Muscle</tissue>
    </source>
</reference>
<name>A0A4Z2GLF0_9TELE</name>
<sequence>MCFVKVFLIRKVWLHSGHLWGFSPVAGTRENGEEMDALVVDRQVVVAPEALATFFTLVRLLPCNKHGWSYSTGWKRLANRDLKCSSQKEHLKGRSWVCRIMCSCSHREVLPAIGPEVRVVLHQNSRGSHLLTCLARVFLLAWSLLQKGHLCSFFWKGASLACFFLWTVRLDLVE</sequence>
<accession>A0A4Z2GLF0</accession>
<dbReference type="AlphaFoldDB" id="A0A4Z2GLF0"/>
<evidence type="ECO:0000313" key="2">
    <source>
        <dbReference type="Proteomes" id="UP000314294"/>
    </source>
</evidence>
<evidence type="ECO:0000313" key="1">
    <source>
        <dbReference type="EMBL" id="TNN54367.1"/>
    </source>
</evidence>
<comment type="caution">
    <text evidence="1">The sequence shown here is derived from an EMBL/GenBank/DDBJ whole genome shotgun (WGS) entry which is preliminary data.</text>
</comment>
<protein>
    <submittedName>
        <fullName evidence="1">Uncharacterized protein</fullName>
    </submittedName>
</protein>
<keyword evidence="2" id="KW-1185">Reference proteome</keyword>